<dbReference type="SUPFAM" id="SSF48726">
    <property type="entry name" value="Immunoglobulin"/>
    <property type="match status" value="1"/>
</dbReference>
<protein>
    <submittedName>
        <fullName evidence="5">Uncharacterized protein</fullName>
    </submittedName>
</protein>
<proteinExistence type="predicted"/>
<dbReference type="PANTHER" id="PTHR19367">
    <property type="entry name" value="T-CELL RECEPTOR ALPHA CHAIN V REGION"/>
    <property type="match status" value="1"/>
</dbReference>
<dbReference type="PANTHER" id="PTHR19367:SF24">
    <property type="entry name" value="T CELL RECEPTOR ALPHA VARIABLE 8-4"/>
    <property type="match status" value="1"/>
</dbReference>
<dbReference type="EMBL" id="JAULJE010000009">
    <property type="protein sequence ID" value="KAK1338821.1"/>
    <property type="molecule type" value="Genomic_DNA"/>
</dbReference>
<dbReference type="Proteomes" id="UP001177744">
    <property type="component" value="Unassembled WGS sequence"/>
</dbReference>
<reference evidence="5" key="1">
    <citation type="submission" date="2023-06" db="EMBL/GenBank/DDBJ databases">
        <title>Reference genome for the Northern bat (Eptesicus nilssonii), a most northern bat species.</title>
        <authorList>
            <person name="Laine V.N."/>
            <person name="Pulliainen A.T."/>
            <person name="Lilley T.M."/>
        </authorList>
    </citation>
    <scope>NUCLEOTIDE SEQUENCE</scope>
    <source>
        <strain evidence="5">BLF_Eptnil</strain>
        <tissue evidence="5">Kidney</tissue>
    </source>
</reference>
<evidence type="ECO:0000256" key="2">
    <source>
        <dbReference type="ARBA" id="ARBA00023130"/>
    </source>
</evidence>
<keyword evidence="6" id="KW-1185">Reference proteome</keyword>
<comment type="caution">
    <text evidence="5">The sequence shown here is derived from an EMBL/GenBank/DDBJ whole genome shotgun (WGS) entry which is preliminary data.</text>
</comment>
<organism evidence="5 6">
    <name type="scientific">Cnephaeus nilssonii</name>
    <name type="common">Northern bat</name>
    <name type="synonym">Eptesicus nilssonii</name>
    <dbReference type="NCBI Taxonomy" id="3371016"/>
    <lineage>
        <taxon>Eukaryota</taxon>
        <taxon>Metazoa</taxon>
        <taxon>Chordata</taxon>
        <taxon>Craniata</taxon>
        <taxon>Vertebrata</taxon>
        <taxon>Euteleostomi</taxon>
        <taxon>Mammalia</taxon>
        <taxon>Eutheria</taxon>
        <taxon>Laurasiatheria</taxon>
        <taxon>Chiroptera</taxon>
        <taxon>Yangochiroptera</taxon>
        <taxon>Vespertilionidae</taxon>
        <taxon>Cnephaeus</taxon>
    </lineage>
</organism>
<keyword evidence="1 4" id="KW-0732">Signal</keyword>
<evidence type="ECO:0000256" key="3">
    <source>
        <dbReference type="ARBA" id="ARBA00023319"/>
    </source>
</evidence>
<feature type="chain" id="PRO_5041207136" evidence="4">
    <location>
        <begin position="20"/>
        <end position="68"/>
    </location>
</feature>
<dbReference type="InterPro" id="IPR051287">
    <property type="entry name" value="TCR_variable_region"/>
</dbReference>
<name>A0AA40LM28_CNENI</name>
<keyword evidence="3" id="KW-0393">Immunoglobulin domain</keyword>
<keyword evidence="2" id="KW-0391">Immunity</keyword>
<feature type="signal peptide" evidence="4">
    <location>
        <begin position="1"/>
        <end position="19"/>
    </location>
</feature>
<evidence type="ECO:0000256" key="1">
    <source>
        <dbReference type="ARBA" id="ARBA00022729"/>
    </source>
</evidence>
<accession>A0AA40LM28</accession>
<evidence type="ECO:0000313" key="5">
    <source>
        <dbReference type="EMBL" id="KAK1338821.1"/>
    </source>
</evidence>
<keyword evidence="2" id="KW-1064">Adaptive immunity</keyword>
<evidence type="ECO:0000313" key="6">
    <source>
        <dbReference type="Proteomes" id="UP001177744"/>
    </source>
</evidence>
<dbReference type="GO" id="GO:0002250">
    <property type="term" value="P:adaptive immune response"/>
    <property type="evidence" value="ECO:0007669"/>
    <property type="project" value="UniProtKB-KW"/>
</dbReference>
<sequence>MDKFLSLLVIWLQLDCIKGFEAQFGKNKTFHLRKSSAHLSDSAEHFCTLSDTVTEILWRAEHKPPETL</sequence>
<dbReference type="InterPro" id="IPR036179">
    <property type="entry name" value="Ig-like_dom_sf"/>
</dbReference>
<dbReference type="AlphaFoldDB" id="A0AA40LM28"/>
<gene>
    <name evidence="5" type="ORF">QTO34_019480</name>
</gene>
<evidence type="ECO:0000256" key="4">
    <source>
        <dbReference type="SAM" id="SignalP"/>
    </source>
</evidence>